<evidence type="ECO:0000256" key="12">
    <source>
        <dbReference type="ARBA" id="ARBA00048014"/>
    </source>
</evidence>
<dbReference type="AlphaFoldDB" id="A0A6S7H314"/>
<dbReference type="EMBL" id="CACRXK020003333">
    <property type="protein sequence ID" value="CAB3998365.1"/>
    <property type="molecule type" value="Genomic_DNA"/>
</dbReference>
<accession>A0A6S7H314</accession>
<dbReference type="CDD" id="cd04190">
    <property type="entry name" value="Chitin_synth_C"/>
    <property type="match status" value="1"/>
</dbReference>
<evidence type="ECO:0000256" key="3">
    <source>
        <dbReference type="ARBA" id="ARBA00022475"/>
    </source>
</evidence>
<evidence type="ECO:0000256" key="6">
    <source>
        <dbReference type="ARBA" id="ARBA00022692"/>
    </source>
</evidence>
<dbReference type="PANTHER" id="PTHR22914:SF41">
    <property type="entry name" value="CHITIN SYNTHASE 7"/>
    <property type="match status" value="1"/>
</dbReference>
<evidence type="ECO:0000256" key="5">
    <source>
        <dbReference type="ARBA" id="ARBA00022679"/>
    </source>
</evidence>
<keyword evidence="6" id="KW-0812">Transmembrane</keyword>
<evidence type="ECO:0000256" key="8">
    <source>
        <dbReference type="ARBA" id="ARBA00023054"/>
    </source>
</evidence>
<keyword evidence="3" id="KW-1003">Cell membrane</keyword>
<gene>
    <name evidence="13" type="ORF">PACLA_8A061175</name>
</gene>
<evidence type="ECO:0000256" key="10">
    <source>
        <dbReference type="ARBA" id="ARBA00023180"/>
    </source>
</evidence>
<dbReference type="EC" id="2.4.1.16" evidence="2"/>
<organism evidence="13 14">
    <name type="scientific">Paramuricea clavata</name>
    <name type="common">Red gorgonian</name>
    <name type="synonym">Violescent sea-whip</name>
    <dbReference type="NCBI Taxonomy" id="317549"/>
    <lineage>
        <taxon>Eukaryota</taxon>
        <taxon>Metazoa</taxon>
        <taxon>Cnidaria</taxon>
        <taxon>Anthozoa</taxon>
        <taxon>Octocorallia</taxon>
        <taxon>Malacalcyonacea</taxon>
        <taxon>Plexauridae</taxon>
        <taxon>Paramuricea</taxon>
    </lineage>
</organism>
<keyword evidence="7" id="KW-1133">Transmembrane helix</keyword>
<keyword evidence="8" id="KW-0175">Coiled coil</keyword>
<dbReference type="SUPFAM" id="SSF53448">
    <property type="entry name" value="Nucleotide-diphospho-sugar transferases"/>
    <property type="match status" value="1"/>
</dbReference>
<keyword evidence="9" id="KW-0472">Membrane</keyword>
<evidence type="ECO:0000256" key="7">
    <source>
        <dbReference type="ARBA" id="ARBA00022989"/>
    </source>
</evidence>
<comment type="catalytic activity">
    <reaction evidence="12">
        <text>[(1-&gt;4)-N-acetyl-beta-D-glucosaminyl](n) + UDP-N-acetyl-alpha-D-glucosamine = [(1-&gt;4)-N-acetyl-beta-D-glucosaminyl](n+1) + UDP + H(+)</text>
        <dbReference type="Rhea" id="RHEA:16637"/>
        <dbReference type="Rhea" id="RHEA-COMP:9593"/>
        <dbReference type="Rhea" id="RHEA-COMP:9595"/>
        <dbReference type="ChEBI" id="CHEBI:15378"/>
        <dbReference type="ChEBI" id="CHEBI:17029"/>
        <dbReference type="ChEBI" id="CHEBI:57705"/>
        <dbReference type="ChEBI" id="CHEBI:58223"/>
        <dbReference type="EC" id="2.4.1.16"/>
    </reaction>
</comment>
<keyword evidence="4" id="KW-0328">Glycosyltransferase</keyword>
<dbReference type="Gene3D" id="3.90.550.10">
    <property type="entry name" value="Spore Coat Polysaccharide Biosynthesis Protein SpsA, Chain A"/>
    <property type="match status" value="1"/>
</dbReference>
<dbReference type="Proteomes" id="UP001152795">
    <property type="component" value="Unassembled WGS sequence"/>
</dbReference>
<evidence type="ECO:0000256" key="4">
    <source>
        <dbReference type="ARBA" id="ARBA00022676"/>
    </source>
</evidence>
<evidence type="ECO:0000256" key="9">
    <source>
        <dbReference type="ARBA" id="ARBA00023136"/>
    </source>
</evidence>
<dbReference type="FunFam" id="3.90.550.10:FF:000139">
    <property type="entry name" value="Chitin synthase 8"/>
    <property type="match status" value="1"/>
</dbReference>
<evidence type="ECO:0000256" key="2">
    <source>
        <dbReference type="ARBA" id="ARBA00012543"/>
    </source>
</evidence>
<keyword evidence="5" id="KW-0808">Transferase</keyword>
<dbReference type="PANTHER" id="PTHR22914">
    <property type="entry name" value="CHITIN SYNTHASE"/>
    <property type="match status" value="1"/>
</dbReference>
<keyword evidence="14" id="KW-1185">Reference proteome</keyword>
<proteinExistence type="inferred from homology"/>
<comment type="subcellular location">
    <subcellularLocation>
        <location evidence="1">Cell membrane</location>
        <topology evidence="1">Multi-pass membrane protein</topology>
    </subcellularLocation>
</comment>
<keyword evidence="10" id="KW-0325">Glycoprotein</keyword>
<evidence type="ECO:0000256" key="1">
    <source>
        <dbReference type="ARBA" id="ARBA00004651"/>
    </source>
</evidence>
<evidence type="ECO:0000313" key="13">
    <source>
        <dbReference type="EMBL" id="CAB3998365.1"/>
    </source>
</evidence>
<name>A0A6S7H314_PARCT</name>
<dbReference type="Pfam" id="PF03142">
    <property type="entry name" value="Chitin_synth_2"/>
    <property type="match status" value="1"/>
</dbReference>
<sequence>MQAQRPNAKKQAINETHLTVEDEPKVEKLKRHHEQQPKLGFLPYVKCAVAGFLSLLLLGCGVFSKLSVIAVAKCDDGSSAKKGRRYIMLVLILMVPQFTSFVTAAWGSIRKKNCPWPTNKAIFFCVLSSILEVIGLSFFTMVALTYERYSASELIAVMTCVSMVSILWQILKSNQKDERNTATRKFLSFVCGFLQLVGFVVVIAVTDGNDRYSLIPLILISIAWLPKMRKLQSKPRPTPTETEDEGDIEQDEDELLTHPGQLLRLKTARKKATVICEGLKLFLTPLVSYFISWKFHDVQFSDLGNGFEYLGSNHDTVFGYFLVNIFVSFVGYGIGFVACSMAIQKISFALPITLMTPVSFLIALGCEKWWASDWLFSQKPQISDTQLIVAISVGVVAFLAQSWSTTYYIWRSQDFIMAKESQLFWVPSYNGVMLEQNLLLNRKNEMTDEYFVNQNKLAKDSCIFICTTMYHEADYEMEQLLHSIRRVDIARQESMRRIESHVWFDGAVKRNVLNSYVLQLISLVNKTLNVKVNACTKLETPYGMELRWRLPGGMHFHIHLKDNQKVKNKKRWSQVMYMSYVLDFKIKQMGVLEEDTYILTTDADVRFDADSVEALLDRLIRDPNVGAVCGRTHPLGHGPLVWYQMFDYAIGHWFQKVANHVLGSVLCCPGCFSVYRAKALRDVLGLYSTTADHAVDFLTKDMGEDRWLCTLMVQAGWRLEYCAAAENFTYCPDNFDEFYKQRRRWIPSTLANLALLISESDMTCKNNDAMSFMFILYQASNVFSTLI</sequence>
<dbReference type="OrthoDB" id="370884at2759"/>
<comment type="similarity">
    <text evidence="11">Belongs to the chitin synthase family. Class IV subfamily.</text>
</comment>
<dbReference type="GO" id="GO:0004100">
    <property type="term" value="F:chitin synthase activity"/>
    <property type="evidence" value="ECO:0007669"/>
    <property type="project" value="UniProtKB-EC"/>
</dbReference>
<feature type="non-terminal residue" evidence="13">
    <location>
        <position position="787"/>
    </location>
</feature>
<evidence type="ECO:0000256" key="11">
    <source>
        <dbReference type="ARBA" id="ARBA00046329"/>
    </source>
</evidence>
<reference evidence="13" key="1">
    <citation type="submission" date="2020-04" db="EMBL/GenBank/DDBJ databases">
        <authorList>
            <person name="Alioto T."/>
            <person name="Alioto T."/>
            <person name="Gomez Garrido J."/>
        </authorList>
    </citation>
    <scope>NUCLEOTIDE SEQUENCE</scope>
    <source>
        <strain evidence="13">A484AB</strain>
    </source>
</reference>
<evidence type="ECO:0000313" key="14">
    <source>
        <dbReference type="Proteomes" id="UP001152795"/>
    </source>
</evidence>
<dbReference type="GO" id="GO:0006031">
    <property type="term" value="P:chitin biosynthetic process"/>
    <property type="evidence" value="ECO:0007669"/>
    <property type="project" value="TreeGrafter"/>
</dbReference>
<dbReference type="InterPro" id="IPR029044">
    <property type="entry name" value="Nucleotide-diphossugar_trans"/>
</dbReference>
<protein>
    <recommendedName>
        <fullName evidence="2">chitin synthase</fullName>
        <ecNumber evidence="2">2.4.1.16</ecNumber>
    </recommendedName>
</protein>
<dbReference type="InterPro" id="IPR004835">
    <property type="entry name" value="Chitin_synth"/>
</dbReference>
<dbReference type="GO" id="GO:0005886">
    <property type="term" value="C:plasma membrane"/>
    <property type="evidence" value="ECO:0007669"/>
    <property type="project" value="UniProtKB-SubCell"/>
</dbReference>
<comment type="caution">
    <text evidence="13">The sequence shown here is derived from an EMBL/GenBank/DDBJ whole genome shotgun (WGS) entry which is preliminary data.</text>
</comment>